<dbReference type="RefSeq" id="WP_038605500.1">
    <property type="nucleotide sequence ID" value="NZ_CP009048.1"/>
</dbReference>
<dbReference type="Proteomes" id="UP000028931">
    <property type="component" value="Chromosome"/>
</dbReference>
<keyword evidence="1" id="KW-0472">Membrane</keyword>
<evidence type="ECO:0000313" key="3">
    <source>
        <dbReference type="Proteomes" id="UP000028931"/>
    </source>
</evidence>
<dbReference type="OrthoDB" id="9786302at2"/>
<feature type="transmembrane region" description="Helical" evidence="1">
    <location>
        <begin position="82"/>
        <end position="100"/>
    </location>
</feature>
<accession>A0A077F7Z0</accession>
<gene>
    <name evidence="2" type="ORF">PSAKL28_02130</name>
</gene>
<dbReference type="InterPro" id="IPR018729">
    <property type="entry name" value="DUF2269_transmembrane"/>
</dbReference>
<name>A0A077F7Z0_9PSED</name>
<sequence>MEYLTTLKVLHISATVLLLGSALGLAIWTWLARRKGDTAAASRLMQRPLVFVWLLMGICLVSMPFTGWWLVHLIGWPLGQTWVLGSSVIYTFGAFSWFWLLARVNRLRTAPTAGNPKFTLALALFSGVCFIAIAGLMGAKPV</sequence>
<dbReference type="KEGG" id="palk:PSAKL28_02130"/>
<evidence type="ECO:0000256" key="1">
    <source>
        <dbReference type="SAM" id="Phobius"/>
    </source>
</evidence>
<organism evidence="2 3">
    <name type="scientific">Pseudomonas alkylphenolica</name>
    <dbReference type="NCBI Taxonomy" id="237609"/>
    <lineage>
        <taxon>Bacteria</taxon>
        <taxon>Pseudomonadati</taxon>
        <taxon>Pseudomonadota</taxon>
        <taxon>Gammaproteobacteria</taxon>
        <taxon>Pseudomonadales</taxon>
        <taxon>Pseudomonadaceae</taxon>
        <taxon>Pseudomonas</taxon>
    </lineage>
</organism>
<dbReference type="Pfam" id="PF10027">
    <property type="entry name" value="DUF2269"/>
    <property type="match status" value="1"/>
</dbReference>
<keyword evidence="1" id="KW-1133">Transmembrane helix</keyword>
<feature type="transmembrane region" description="Helical" evidence="1">
    <location>
        <begin position="120"/>
        <end position="139"/>
    </location>
</feature>
<evidence type="ECO:0000313" key="2">
    <source>
        <dbReference type="EMBL" id="AIL59451.1"/>
    </source>
</evidence>
<dbReference type="eggNOG" id="COG5528">
    <property type="taxonomic scope" value="Bacteria"/>
</dbReference>
<dbReference type="HOGENOM" id="CLU_127159_1_0_6"/>
<reference evidence="2 3" key="1">
    <citation type="submission" date="2014-07" db="EMBL/GenBank/DDBJ databases">
        <authorList>
            <person name="Lee K."/>
            <person name="Lim J.Y."/>
            <person name="Hwang I."/>
        </authorList>
    </citation>
    <scope>NUCLEOTIDE SEQUENCE [LARGE SCALE GENOMIC DNA]</scope>
    <source>
        <strain evidence="2 3">KL28</strain>
    </source>
</reference>
<proteinExistence type="predicted"/>
<dbReference type="AlphaFoldDB" id="A0A077F7Z0"/>
<feature type="transmembrane region" description="Helical" evidence="1">
    <location>
        <begin position="12"/>
        <end position="31"/>
    </location>
</feature>
<feature type="transmembrane region" description="Helical" evidence="1">
    <location>
        <begin position="51"/>
        <end position="70"/>
    </location>
</feature>
<dbReference type="EMBL" id="CP009048">
    <property type="protein sequence ID" value="AIL59451.1"/>
    <property type="molecule type" value="Genomic_DNA"/>
</dbReference>
<keyword evidence="1" id="KW-0812">Transmembrane</keyword>
<protein>
    <submittedName>
        <fullName evidence="2">Integral membrane protein</fullName>
    </submittedName>
</protein>